<keyword evidence="11" id="KW-1185">Reference proteome</keyword>
<comment type="similarity">
    <text evidence="2">Belongs to the peptidase M18 family.</text>
</comment>
<evidence type="ECO:0000256" key="3">
    <source>
        <dbReference type="ARBA" id="ARBA00022438"/>
    </source>
</evidence>
<keyword evidence="4" id="KW-0645">Protease</keyword>
<keyword evidence="7" id="KW-0862">Zinc</keyword>
<dbReference type="PRINTS" id="PR00932">
    <property type="entry name" value="AMINO1PTASE"/>
</dbReference>
<evidence type="ECO:0000256" key="9">
    <source>
        <dbReference type="SAM" id="MobiDB-lite"/>
    </source>
</evidence>
<dbReference type="InParanoid" id="K1WPB3"/>
<dbReference type="OMA" id="DWPIAKI"/>
<evidence type="ECO:0000313" key="10">
    <source>
        <dbReference type="EMBL" id="EKD19500.1"/>
    </source>
</evidence>
<dbReference type="Gene3D" id="2.30.250.10">
    <property type="entry name" value="Aminopeptidase i, Domain 2"/>
    <property type="match status" value="1"/>
</dbReference>
<proteinExistence type="inferred from homology"/>
<dbReference type="SUPFAM" id="SSF101821">
    <property type="entry name" value="Aminopeptidase/glucanase lid domain"/>
    <property type="match status" value="1"/>
</dbReference>
<dbReference type="GO" id="GO:0008270">
    <property type="term" value="F:zinc ion binding"/>
    <property type="evidence" value="ECO:0007669"/>
    <property type="project" value="InterPro"/>
</dbReference>
<reference evidence="10 11" key="1">
    <citation type="journal article" date="2012" name="BMC Genomics">
        <title>Sequencing the genome of Marssonina brunnea reveals fungus-poplar co-evolution.</title>
        <authorList>
            <person name="Zhu S."/>
            <person name="Cao Y.-Z."/>
            <person name="Jiang C."/>
            <person name="Tan B.-Y."/>
            <person name="Wang Z."/>
            <person name="Feng S."/>
            <person name="Zhang L."/>
            <person name="Su X.-H."/>
            <person name="Brejova B."/>
            <person name="Vinar T."/>
            <person name="Xu M."/>
            <person name="Wang M.-X."/>
            <person name="Zhang S.-G."/>
            <person name="Huang M.-R."/>
            <person name="Wu R."/>
            <person name="Zhou Y."/>
        </authorList>
    </citation>
    <scope>NUCLEOTIDE SEQUENCE [LARGE SCALE GENOMIC DNA]</scope>
    <source>
        <strain evidence="10 11">MB_m1</strain>
    </source>
</reference>
<evidence type="ECO:0000256" key="1">
    <source>
        <dbReference type="ARBA" id="ARBA00001947"/>
    </source>
</evidence>
<evidence type="ECO:0000313" key="11">
    <source>
        <dbReference type="Proteomes" id="UP000006753"/>
    </source>
</evidence>
<dbReference type="eggNOG" id="KOG2596">
    <property type="taxonomic scope" value="Eukaryota"/>
</dbReference>
<dbReference type="GO" id="GO:0000324">
    <property type="term" value="C:fungal-type vacuole"/>
    <property type="evidence" value="ECO:0007669"/>
    <property type="project" value="TreeGrafter"/>
</dbReference>
<dbReference type="EMBL" id="JH921431">
    <property type="protein sequence ID" value="EKD19500.1"/>
    <property type="molecule type" value="Genomic_DNA"/>
</dbReference>
<evidence type="ECO:0000256" key="5">
    <source>
        <dbReference type="ARBA" id="ARBA00022723"/>
    </source>
</evidence>
<protein>
    <submittedName>
        <fullName evidence="10">Vacuolar aspartyl aminopeptidase Lap4</fullName>
    </submittedName>
</protein>
<comment type="cofactor">
    <cofactor evidence="1">
        <name>Zn(2+)</name>
        <dbReference type="ChEBI" id="CHEBI:29105"/>
    </cofactor>
</comment>
<dbReference type="HOGENOM" id="CLU_019532_3_0_1"/>
<evidence type="ECO:0000256" key="6">
    <source>
        <dbReference type="ARBA" id="ARBA00022801"/>
    </source>
</evidence>
<dbReference type="GO" id="GO:0070006">
    <property type="term" value="F:metalloaminopeptidase activity"/>
    <property type="evidence" value="ECO:0007669"/>
    <property type="project" value="TreeGrafter"/>
</dbReference>
<dbReference type="FunCoup" id="K1WPB3">
    <property type="interactions" value="184"/>
</dbReference>
<evidence type="ECO:0000256" key="7">
    <source>
        <dbReference type="ARBA" id="ARBA00022833"/>
    </source>
</evidence>
<name>K1WPB3_MARBU</name>
<dbReference type="Pfam" id="PF02127">
    <property type="entry name" value="Peptidase_M18"/>
    <property type="match status" value="1"/>
</dbReference>
<organism evidence="10 11">
    <name type="scientific">Marssonina brunnea f. sp. multigermtubi (strain MB_m1)</name>
    <name type="common">Marssonina leaf spot fungus</name>
    <dbReference type="NCBI Taxonomy" id="1072389"/>
    <lineage>
        <taxon>Eukaryota</taxon>
        <taxon>Fungi</taxon>
        <taxon>Dikarya</taxon>
        <taxon>Ascomycota</taxon>
        <taxon>Pezizomycotina</taxon>
        <taxon>Leotiomycetes</taxon>
        <taxon>Helotiales</taxon>
        <taxon>Drepanopezizaceae</taxon>
        <taxon>Drepanopeziza</taxon>
    </lineage>
</organism>
<dbReference type="STRING" id="1072389.K1WPB3"/>
<dbReference type="FunFam" id="2.30.250.10:FF:000001">
    <property type="entry name" value="Aspartyl aminopeptidase 1"/>
    <property type="match status" value="1"/>
</dbReference>
<keyword evidence="8" id="KW-0482">Metalloprotease</keyword>
<gene>
    <name evidence="10" type="ORF">MBM_02737</name>
</gene>
<dbReference type="SUPFAM" id="SSF53187">
    <property type="entry name" value="Zn-dependent exopeptidases"/>
    <property type="match status" value="1"/>
</dbReference>
<keyword evidence="5" id="KW-0479">Metal-binding</keyword>
<dbReference type="GeneID" id="18758672"/>
<dbReference type="InterPro" id="IPR023358">
    <property type="entry name" value="Peptidase_M18_dom2"/>
</dbReference>
<dbReference type="Proteomes" id="UP000006753">
    <property type="component" value="Unassembled WGS sequence"/>
</dbReference>
<dbReference type="Gene3D" id="3.40.630.10">
    <property type="entry name" value="Zn peptidases"/>
    <property type="match status" value="1"/>
</dbReference>
<dbReference type="RefSeq" id="XP_007290626.1">
    <property type="nucleotide sequence ID" value="XM_007290564.1"/>
</dbReference>
<evidence type="ECO:0000256" key="4">
    <source>
        <dbReference type="ARBA" id="ARBA00022670"/>
    </source>
</evidence>
<dbReference type="AlphaFoldDB" id="K1WPB3"/>
<dbReference type="PANTHER" id="PTHR28570:SF4">
    <property type="entry name" value="VACUOLAR AMINOPEPTIDASE 1"/>
    <property type="match status" value="1"/>
</dbReference>
<keyword evidence="6" id="KW-0378">Hydrolase</keyword>
<evidence type="ECO:0000256" key="2">
    <source>
        <dbReference type="ARBA" id="ARBA00008290"/>
    </source>
</evidence>
<feature type="compositionally biased region" description="Polar residues" evidence="9">
    <location>
        <begin position="1"/>
        <end position="15"/>
    </location>
</feature>
<accession>K1WPB3</accession>
<dbReference type="GO" id="GO:0006508">
    <property type="term" value="P:proteolysis"/>
    <property type="evidence" value="ECO:0007669"/>
    <property type="project" value="UniProtKB-KW"/>
</dbReference>
<dbReference type="KEGG" id="mbe:MBM_02737"/>
<dbReference type="InterPro" id="IPR001948">
    <property type="entry name" value="Peptidase_M18"/>
</dbReference>
<dbReference type="CDD" id="cd05658">
    <property type="entry name" value="M18_DAP"/>
    <property type="match status" value="1"/>
</dbReference>
<sequence>MVKNTLRGSRSTSALRNRVEDDQVLTAREREDRTRTNHGHLAEAEAVLAYFGIPSLGRGSSGMETMHYTKADEAAGVAQATKPTVRWGSVSEAVDQPPRDENIEEVMQRCRRAAEHKLKRIRHMSNGQPTLEDTLRLDPDFKSLFEKFNESRRVPGRSLISNGLLAEGSTLKSPEAYCQPFCDFLTENPTVFHAVNYFEEKLEKAGFTKLSERKTWTEELEAGGQYFITRNGSSLIAFSVGGGYKSGNGVAMVAGHVDALTARLKPVSNKKTSAGYLQLGVAPYAGGLNTTWWDRDLGIGGRVLVKDPSTGKINIKLVKLGWPIARIPTLAPHFGVGMLGSNNAETQAVPIIGLDSSDGSSAEEFKNQTLGGEGAFTATQPPKLVRAIAGELGIQDYSSIVNWELELYDTQPAQTGGLEKEFIFGGRIDDKICSWAAIEGLLASASAPTSETDGIVKLVGVFDDEEIGSQLRQGAKSNFLPGVVERIAEAFSPSGCSANVLSQTYANSFLISADVTHAVNPNFLGSYLEGHAPRLNVGLAIAADSNGHMTTDSVSTALLTQVAEKSGSKLQVFQIRNDSRSGGTVGPMLSSAMGVRAIDAGIAQLSMHSIRATVGSQDPGLGVKLFKGFFDHFESVDADFE</sequence>
<feature type="region of interest" description="Disordered" evidence="9">
    <location>
        <begin position="1"/>
        <end position="21"/>
    </location>
</feature>
<dbReference type="PANTHER" id="PTHR28570">
    <property type="entry name" value="ASPARTYL AMINOPEPTIDASE"/>
    <property type="match status" value="1"/>
</dbReference>
<dbReference type="OrthoDB" id="9880441at2759"/>
<keyword evidence="3 10" id="KW-0031">Aminopeptidase</keyword>
<evidence type="ECO:0000256" key="8">
    <source>
        <dbReference type="ARBA" id="ARBA00023049"/>
    </source>
</evidence>